<keyword evidence="1" id="KW-0479">Metal-binding</keyword>
<evidence type="ECO:0000256" key="2">
    <source>
        <dbReference type="ARBA" id="ARBA00022737"/>
    </source>
</evidence>
<name>A0ABU6YK39_9FABA</name>
<dbReference type="Proteomes" id="UP001341840">
    <property type="component" value="Unassembled WGS sequence"/>
</dbReference>
<dbReference type="SMART" id="SM00054">
    <property type="entry name" value="EFh"/>
    <property type="match status" value="2"/>
</dbReference>
<evidence type="ECO:0000313" key="7">
    <source>
        <dbReference type="Proteomes" id="UP001341840"/>
    </source>
</evidence>
<dbReference type="PROSITE" id="PS00018">
    <property type="entry name" value="EF_HAND_1"/>
    <property type="match status" value="2"/>
</dbReference>
<dbReference type="Gene3D" id="1.10.238.10">
    <property type="entry name" value="EF-hand"/>
    <property type="match status" value="1"/>
</dbReference>
<comment type="caution">
    <text evidence="6">The sequence shown here is derived from an EMBL/GenBank/DDBJ whole genome shotgun (WGS) entry which is preliminary data.</text>
</comment>
<evidence type="ECO:0000256" key="4">
    <source>
        <dbReference type="SAM" id="MobiDB-lite"/>
    </source>
</evidence>
<dbReference type="PRINTS" id="PR01697">
    <property type="entry name" value="PARVALBUMIN"/>
</dbReference>
<keyword evidence="3" id="KW-0106">Calcium</keyword>
<dbReference type="Pfam" id="PF13499">
    <property type="entry name" value="EF-hand_7"/>
    <property type="match status" value="1"/>
</dbReference>
<accession>A0ABU6YK39</accession>
<dbReference type="SUPFAM" id="SSF47473">
    <property type="entry name" value="EF-hand"/>
    <property type="match status" value="1"/>
</dbReference>
<feature type="domain" description="EF-hand" evidence="5">
    <location>
        <begin position="168"/>
        <end position="203"/>
    </location>
</feature>
<dbReference type="InterPro" id="IPR011992">
    <property type="entry name" value="EF-hand-dom_pair"/>
</dbReference>
<protein>
    <recommendedName>
        <fullName evidence="5">EF-hand domain-containing protein</fullName>
    </recommendedName>
</protein>
<reference evidence="6 7" key="1">
    <citation type="journal article" date="2023" name="Plants (Basel)">
        <title>Bridging the Gap: Combining Genomics and Transcriptomics Approaches to Understand Stylosanthes scabra, an Orphan Legume from the Brazilian Caatinga.</title>
        <authorList>
            <person name="Ferreira-Neto J.R.C."/>
            <person name="da Silva M.D."/>
            <person name="Binneck E."/>
            <person name="de Melo N.F."/>
            <person name="da Silva R.H."/>
            <person name="de Melo A.L.T.M."/>
            <person name="Pandolfi V."/>
            <person name="Bustamante F.O."/>
            <person name="Brasileiro-Vidal A.C."/>
            <person name="Benko-Iseppon A.M."/>
        </authorList>
    </citation>
    <scope>NUCLEOTIDE SEQUENCE [LARGE SCALE GENOMIC DNA]</scope>
    <source>
        <tissue evidence="6">Leaves</tissue>
    </source>
</reference>
<keyword evidence="7" id="KW-1185">Reference proteome</keyword>
<dbReference type="CDD" id="cd00051">
    <property type="entry name" value="EFh"/>
    <property type="match status" value="1"/>
</dbReference>
<evidence type="ECO:0000256" key="3">
    <source>
        <dbReference type="ARBA" id="ARBA00022837"/>
    </source>
</evidence>
<keyword evidence="2" id="KW-0677">Repeat</keyword>
<feature type="compositionally biased region" description="Basic and acidic residues" evidence="4">
    <location>
        <begin position="59"/>
        <end position="68"/>
    </location>
</feature>
<organism evidence="6 7">
    <name type="scientific">Stylosanthes scabra</name>
    <dbReference type="NCBI Taxonomy" id="79078"/>
    <lineage>
        <taxon>Eukaryota</taxon>
        <taxon>Viridiplantae</taxon>
        <taxon>Streptophyta</taxon>
        <taxon>Embryophyta</taxon>
        <taxon>Tracheophyta</taxon>
        <taxon>Spermatophyta</taxon>
        <taxon>Magnoliopsida</taxon>
        <taxon>eudicotyledons</taxon>
        <taxon>Gunneridae</taxon>
        <taxon>Pentapetalae</taxon>
        <taxon>rosids</taxon>
        <taxon>fabids</taxon>
        <taxon>Fabales</taxon>
        <taxon>Fabaceae</taxon>
        <taxon>Papilionoideae</taxon>
        <taxon>50 kb inversion clade</taxon>
        <taxon>dalbergioids sensu lato</taxon>
        <taxon>Dalbergieae</taxon>
        <taxon>Pterocarpus clade</taxon>
        <taxon>Stylosanthes</taxon>
    </lineage>
</organism>
<evidence type="ECO:0000256" key="1">
    <source>
        <dbReference type="ARBA" id="ARBA00022723"/>
    </source>
</evidence>
<dbReference type="InterPro" id="IPR002048">
    <property type="entry name" value="EF_hand_dom"/>
</dbReference>
<feature type="domain" description="EF-hand" evidence="5">
    <location>
        <begin position="130"/>
        <end position="165"/>
    </location>
</feature>
<dbReference type="PANTHER" id="PTHR10891">
    <property type="entry name" value="EF-HAND CALCIUM-BINDING DOMAIN CONTAINING PROTEIN"/>
    <property type="match status" value="1"/>
</dbReference>
<proteinExistence type="predicted"/>
<evidence type="ECO:0000313" key="6">
    <source>
        <dbReference type="EMBL" id="MED6210097.1"/>
    </source>
</evidence>
<gene>
    <name evidence="6" type="ORF">PIB30_060948</name>
</gene>
<feature type="region of interest" description="Disordered" evidence="4">
    <location>
        <begin position="54"/>
        <end position="82"/>
    </location>
</feature>
<dbReference type="PROSITE" id="PS50222">
    <property type="entry name" value="EF_HAND_2"/>
    <property type="match status" value="2"/>
</dbReference>
<dbReference type="InterPro" id="IPR039647">
    <property type="entry name" value="EF_hand_pair_protein_CML-like"/>
</dbReference>
<dbReference type="EMBL" id="JASCZI010242201">
    <property type="protein sequence ID" value="MED6210097.1"/>
    <property type="molecule type" value="Genomic_DNA"/>
</dbReference>
<dbReference type="InterPro" id="IPR018247">
    <property type="entry name" value="EF_Hand_1_Ca_BS"/>
</dbReference>
<evidence type="ECO:0000259" key="5">
    <source>
        <dbReference type="PROSITE" id="PS50222"/>
    </source>
</evidence>
<sequence>MVFEQILYLFEDKTSSSSSSQSDGNSNSPLLFGFEILSGFWWFLLSQLQFSTSSSSEPDEIRTHHKTESSSSRDNNNNEKKNLVIKKDEAKMVMAKLGLFSTPEESGDDEELEEQYGCKEFSSIFEEQEPSLDEVKQAFEVFDENKDGFIDAMELQRVLCLLGLKEARDIKNCEKMIRKFDENKDGRIDFNEFVKIMENRFHC</sequence>